<reference evidence="1 2" key="1">
    <citation type="submission" date="2019-01" db="EMBL/GenBank/DDBJ databases">
        <title>Genome sequencing of strain 2JSPR-7.</title>
        <authorList>
            <person name="Heo J."/>
            <person name="Kim S.-J."/>
            <person name="Kim J.-S."/>
            <person name="Hong S.-B."/>
            <person name="Kwon S.-W."/>
        </authorList>
    </citation>
    <scope>NUCLEOTIDE SEQUENCE [LARGE SCALE GENOMIC DNA]</scope>
    <source>
        <strain evidence="1 2">2JSPR-7</strain>
        <plasmid evidence="1 2">unnamed1</plasmid>
    </source>
</reference>
<protein>
    <submittedName>
        <fullName evidence="1">Uncharacterized protein</fullName>
    </submittedName>
</protein>
<accession>A0A4P6EQ86</accession>
<dbReference type="RefSeq" id="WP_129206118.1">
    <property type="nucleotide sequence ID" value="NZ_CP035496.1"/>
</dbReference>
<gene>
    <name evidence="1" type="ORF">ET495_17325</name>
</gene>
<dbReference type="OrthoDB" id="9984905at2"/>
<evidence type="ECO:0000313" key="2">
    <source>
        <dbReference type="Proteomes" id="UP000291758"/>
    </source>
</evidence>
<keyword evidence="1" id="KW-0614">Plasmid</keyword>
<dbReference type="AlphaFoldDB" id="A0A4P6EQ86"/>
<organism evidence="1 2">
    <name type="scientific">Xylanimonas allomyrinae</name>
    <dbReference type="NCBI Taxonomy" id="2509459"/>
    <lineage>
        <taxon>Bacteria</taxon>
        <taxon>Bacillati</taxon>
        <taxon>Actinomycetota</taxon>
        <taxon>Actinomycetes</taxon>
        <taxon>Micrococcales</taxon>
        <taxon>Promicromonosporaceae</taxon>
        <taxon>Xylanimonas</taxon>
    </lineage>
</organism>
<dbReference type="GeneID" id="39493962"/>
<evidence type="ECO:0000313" key="1">
    <source>
        <dbReference type="EMBL" id="QAY64982.1"/>
    </source>
</evidence>
<proteinExistence type="predicted"/>
<dbReference type="Proteomes" id="UP000291758">
    <property type="component" value="Plasmid unnamed1"/>
</dbReference>
<dbReference type="KEGG" id="xyl:ET495_17325"/>
<name>A0A4P6EQ86_9MICO</name>
<sequence length="71" mass="7707">MSTITADRREAICRAGRAVVCLSVDHDATEPAHRQAAIVNDVRAYDAREAWDAVAALEHMVFTRGLAPATD</sequence>
<keyword evidence="2" id="KW-1185">Reference proteome</keyword>
<geneLocation type="plasmid" evidence="1">
    <name>unnamed1</name>
</geneLocation>
<dbReference type="EMBL" id="CP035496">
    <property type="protein sequence ID" value="QAY64982.1"/>
    <property type="molecule type" value="Genomic_DNA"/>
</dbReference>